<feature type="compositionally biased region" description="Polar residues" evidence="1">
    <location>
        <begin position="1"/>
        <end position="11"/>
    </location>
</feature>
<evidence type="ECO:0000256" key="1">
    <source>
        <dbReference type="SAM" id="MobiDB-lite"/>
    </source>
</evidence>
<dbReference type="CDD" id="cd00143">
    <property type="entry name" value="PP2Cc"/>
    <property type="match status" value="1"/>
</dbReference>
<dbReference type="Gene3D" id="3.60.40.10">
    <property type="entry name" value="PPM-type phosphatase domain"/>
    <property type="match status" value="1"/>
</dbReference>
<evidence type="ECO:0000256" key="2">
    <source>
        <dbReference type="SAM" id="Phobius"/>
    </source>
</evidence>
<dbReference type="SMART" id="SM00331">
    <property type="entry name" value="PP2C_SIG"/>
    <property type="match status" value="1"/>
</dbReference>
<evidence type="ECO:0000313" key="4">
    <source>
        <dbReference type="EMBL" id="MDX6849389.1"/>
    </source>
</evidence>
<dbReference type="RefSeq" id="WP_302721969.1">
    <property type="nucleotide sequence ID" value="NZ_JAULRU010000418.1"/>
</dbReference>
<dbReference type="EMBL" id="JAXAFO010000011">
    <property type="protein sequence ID" value="MDX6849389.1"/>
    <property type="molecule type" value="Genomic_DNA"/>
</dbReference>
<proteinExistence type="predicted"/>
<dbReference type="PROSITE" id="PS51746">
    <property type="entry name" value="PPM_2"/>
    <property type="match status" value="1"/>
</dbReference>
<evidence type="ECO:0000313" key="5">
    <source>
        <dbReference type="Proteomes" id="UP001273505"/>
    </source>
</evidence>
<dbReference type="InterPro" id="IPR001932">
    <property type="entry name" value="PPM-type_phosphatase-like_dom"/>
</dbReference>
<sequence length="278" mass="30258">MQGLESSSLTNPGRKRSNNEDCFLSLPSHDLWMVADGMGGHEAGEVASDIVRTTLREDSGDSLPATIQRAHKQVLSAADNGIGAEGMGSTVVALKNLGDRFEIAWVGDSRAYSFLPSGELEQLTTDHSYVQMLLESGAIEPAEAHSHPDKNIITQCLGSQELEEVKVDTLTQPWQDGQWIILCSDGLTDELEFNEMSRILQQCQDVESATKELVRAALQAGGRDNVTVQVIAAPTAARPLLPTLSQWIPVFTHSRKVDAAIYASAVLLLVALLYWIFN</sequence>
<feature type="transmembrane region" description="Helical" evidence="2">
    <location>
        <begin position="259"/>
        <end position="277"/>
    </location>
</feature>
<evidence type="ECO:0000259" key="3">
    <source>
        <dbReference type="PROSITE" id="PS51746"/>
    </source>
</evidence>
<feature type="region of interest" description="Disordered" evidence="1">
    <location>
        <begin position="1"/>
        <end position="20"/>
    </location>
</feature>
<gene>
    <name evidence="4" type="ORF">SCD92_08460</name>
</gene>
<keyword evidence="5" id="KW-1185">Reference proteome</keyword>
<feature type="domain" description="PPM-type phosphatase" evidence="3">
    <location>
        <begin position="5"/>
        <end position="233"/>
    </location>
</feature>
<reference evidence="4 5" key="1">
    <citation type="submission" date="2023-11" db="EMBL/GenBank/DDBJ databases">
        <title>Gilvimarinus fulvus sp. nov., isolated from the surface of Kelp.</title>
        <authorList>
            <person name="Sun Y.Y."/>
            <person name="Gong Y."/>
            <person name="Du Z.J."/>
        </authorList>
    </citation>
    <scope>NUCLEOTIDE SEQUENCE [LARGE SCALE GENOMIC DNA]</scope>
    <source>
        <strain evidence="4 5">SDUM040013</strain>
    </source>
</reference>
<dbReference type="SMART" id="SM00332">
    <property type="entry name" value="PP2Cc"/>
    <property type="match status" value="1"/>
</dbReference>
<keyword evidence="2" id="KW-1133">Transmembrane helix</keyword>
<dbReference type="Pfam" id="PF13672">
    <property type="entry name" value="PP2C_2"/>
    <property type="match status" value="1"/>
</dbReference>
<name>A0ABU4RWY3_9GAMM</name>
<protein>
    <submittedName>
        <fullName evidence="4">Protein phosphatase 2C domain-containing protein</fullName>
    </submittedName>
</protein>
<dbReference type="SUPFAM" id="SSF81606">
    <property type="entry name" value="PP2C-like"/>
    <property type="match status" value="1"/>
</dbReference>
<accession>A0ABU4RWY3</accession>
<keyword evidence="2" id="KW-0472">Membrane</keyword>
<keyword evidence="2" id="KW-0812">Transmembrane</keyword>
<comment type="caution">
    <text evidence="4">The sequence shown here is derived from an EMBL/GenBank/DDBJ whole genome shotgun (WGS) entry which is preliminary data.</text>
</comment>
<dbReference type="PANTHER" id="PTHR47992">
    <property type="entry name" value="PROTEIN PHOSPHATASE"/>
    <property type="match status" value="1"/>
</dbReference>
<dbReference type="InterPro" id="IPR015655">
    <property type="entry name" value="PP2C"/>
</dbReference>
<dbReference type="Proteomes" id="UP001273505">
    <property type="component" value="Unassembled WGS sequence"/>
</dbReference>
<organism evidence="4 5">
    <name type="scientific">Gilvimarinus gilvus</name>
    <dbReference type="NCBI Taxonomy" id="3058038"/>
    <lineage>
        <taxon>Bacteria</taxon>
        <taxon>Pseudomonadati</taxon>
        <taxon>Pseudomonadota</taxon>
        <taxon>Gammaproteobacteria</taxon>
        <taxon>Cellvibrionales</taxon>
        <taxon>Cellvibrionaceae</taxon>
        <taxon>Gilvimarinus</taxon>
    </lineage>
</organism>
<dbReference type="InterPro" id="IPR036457">
    <property type="entry name" value="PPM-type-like_dom_sf"/>
</dbReference>